<protein>
    <recommendedName>
        <fullName evidence="2">DUF4132 domain-containing protein</fullName>
    </recommendedName>
</protein>
<evidence type="ECO:0000313" key="4">
    <source>
        <dbReference type="Proteomes" id="UP000043763"/>
    </source>
</evidence>
<evidence type="ECO:0000256" key="1">
    <source>
        <dbReference type="SAM" id="Coils"/>
    </source>
</evidence>
<gene>
    <name evidence="3" type="ORF">BRSU_1663</name>
</gene>
<dbReference type="InterPro" id="IPR011889">
    <property type="entry name" value="Liste_lipo_26"/>
</dbReference>
<dbReference type="Proteomes" id="UP000043763">
    <property type="component" value="Unassembled WGS sequence"/>
</dbReference>
<feature type="domain" description="DUF4132" evidence="2">
    <location>
        <begin position="622"/>
        <end position="761"/>
    </location>
</feature>
<organism evidence="3 4">
    <name type="scientific">Brachyspira suanatina</name>
    <dbReference type="NCBI Taxonomy" id="381802"/>
    <lineage>
        <taxon>Bacteria</taxon>
        <taxon>Pseudomonadati</taxon>
        <taxon>Spirochaetota</taxon>
        <taxon>Spirochaetia</taxon>
        <taxon>Brachyspirales</taxon>
        <taxon>Brachyspiraceae</taxon>
        <taxon>Brachyspira</taxon>
    </lineage>
</organism>
<dbReference type="Pfam" id="PF03382">
    <property type="entry name" value="DUF285"/>
    <property type="match status" value="2"/>
</dbReference>
<evidence type="ECO:0000259" key="2">
    <source>
        <dbReference type="Pfam" id="PF13569"/>
    </source>
</evidence>
<reference evidence="4" key="1">
    <citation type="submission" date="2015-04" db="EMBL/GenBank/DDBJ databases">
        <authorList>
            <person name="Mushtaq Mamoona"/>
        </authorList>
    </citation>
    <scope>NUCLEOTIDE SEQUENCE [LARGE SCALE GENOMIC DNA]</scope>
    <source>
        <strain evidence="4">AN4859/03</strain>
    </source>
</reference>
<dbReference type="Pfam" id="PF13569">
    <property type="entry name" value="DUF4132"/>
    <property type="match status" value="1"/>
</dbReference>
<keyword evidence="1" id="KW-0175">Coiled coil</keyword>
<keyword evidence="4" id="KW-1185">Reference proteome</keyword>
<name>A0A0G4K8I9_9SPIR</name>
<accession>A0A0G4K8I9</accession>
<dbReference type="InterPro" id="IPR005046">
    <property type="entry name" value="DUF285"/>
</dbReference>
<dbReference type="EMBL" id="CVLB01000001">
    <property type="protein sequence ID" value="CRF33777.1"/>
    <property type="molecule type" value="Genomic_DNA"/>
</dbReference>
<sequence length="871" mass="103480">MKYYPQTKEELRILIQDENIYLGDIDTSLITDMKYLFSLIKREDFSGIDKWNVSNVIDFSYMFRECVNFNEDISKWNLSNAENIKGMFKYCKKFNQNLNSWNVSKVKEMVYTFAHCSNFNQPLDNWDTSNVISATGMFMNCRNFNQNINNWNVSKLEYANNMFEECWNFNQSLDKWNTSSLISTASMFKHCINFNQNINNWDVSKLEYAHSMFEDCYSFNQPLDNWDTSNLKYISNMFKFCYEFNQPLNTWNTSKIIEMDYVFDKAKKFNQPLDKWDTSNVVSMQCLFYDAESFNQSLSTWKVDKVENMIGMLFRSGFQHYDSLGDWNIESLEYLGDWSDVISKNIDKLSLKWILYLYAFDNENKIIINKIEENIKEIHKIASEIKNKKVQFAKRKLENIYYDDLKEVVDYEIFDSIEKYEETIKLNKKDEKKVSYIENCNVLIKDKSRIVDIKVIKYIYLKYLELKRDIYYLLEIDSIIGLLDRESFLTFAKNIYIETYKEAAAVVYGLYGGDEALREIYKKEKDSNFFLIILSSVKTTEYSIKLLYDIYSKTKKSELRENAFNLINKISKEIGLDIDDLELKFSSNLGFDSRGEKIINDNYKLILNADYSVNIFDIKNNKELKAVPRDFTETEKEEIKYIKKEIPKVIKKLSINLTKLLMYEKKYNYSFFKEVFIDNSIMNKFASSLIWNLYDKDNLFLTTFRYAGDGSYTNCDDEEVNIDDDSFISLASPIEMNNETITKWRKQLEDYELTQTINQLSIIKLDKNNLENEIKKLQNIEISYGTFKAFGTRYSMNPSYLDYGVVETYNLKLENGDSLEITINANNDIDYKDKVKININFFNDNQKLQDRFIYTLLILMIWDFRLTDMFS</sequence>
<dbReference type="AlphaFoldDB" id="A0A0G4K8I9"/>
<feature type="coiled-coil region" evidence="1">
    <location>
        <begin position="753"/>
        <end position="780"/>
    </location>
</feature>
<dbReference type="InterPro" id="IPR025406">
    <property type="entry name" value="DUF4132"/>
</dbReference>
<proteinExistence type="predicted"/>
<evidence type="ECO:0000313" key="3">
    <source>
        <dbReference type="EMBL" id="CRF33777.1"/>
    </source>
</evidence>
<dbReference type="NCBIfam" id="TIGR02167">
    <property type="entry name" value="Liste_lipo_26"/>
    <property type="match status" value="4"/>
</dbReference>